<evidence type="ECO:0000313" key="2">
    <source>
        <dbReference type="Ensembl" id="ENSAPEP00000033810.1"/>
    </source>
</evidence>
<feature type="domain" description="MAM" evidence="1">
    <location>
        <begin position="212"/>
        <end position="339"/>
    </location>
</feature>
<evidence type="ECO:0000313" key="3">
    <source>
        <dbReference type="Proteomes" id="UP000265080"/>
    </source>
</evidence>
<feature type="domain" description="MAM" evidence="1">
    <location>
        <begin position="69"/>
        <end position="210"/>
    </location>
</feature>
<dbReference type="InterPro" id="IPR013320">
    <property type="entry name" value="ConA-like_dom_sf"/>
</dbReference>
<dbReference type="Gene3D" id="2.60.120.200">
    <property type="match status" value="4"/>
</dbReference>
<dbReference type="PROSITE" id="PS50060">
    <property type="entry name" value="MAM_2"/>
    <property type="match status" value="3"/>
</dbReference>
<dbReference type="PANTHER" id="PTHR23282:SF150">
    <property type="entry name" value="SI:CH211-106H4.4"/>
    <property type="match status" value="1"/>
</dbReference>
<dbReference type="GO" id="GO:0016020">
    <property type="term" value="C:membrane"/>
    <property type="evidence" value="ECO:0007669"/>
    <property type="project" value="InterPro"/>
</dbReference>
<dbReference type="Pfam" id="PF00629">
    <property type="entry name" value="MAM"/>
    <property type="match status" value="4"/>
</dbReference>
<accession>A0A3P8U5K0</accession>
<reference evidence="2" key="2">
    <citation type="submission" date="2025-08" db="UniProtKB">
        <authorList>
            <consortium name="Ensembl"/>
        </authorList>
    </citation>
    <scope>IDENTIFICATION</scope>
</reference>
<dbReference type="PANTHER" id="PTHR23282">
    <property type="entry name" value="APICAL ENDOSOMAL GLYCOPROTEIN PRECURSOR"/>
    <property type="match status" value="1"/>
</dbReference>
<reference evidence="2" key="3">
    <citation type="submission" date="2025-09" db="UniProtKB">
        <authorList>
            <consortium name="Ensembl"/>
        </authorList>
    </citation>
    <scope>IDENTIFICATION</scope>
</reference>
<dbReference type="Proteomes" id="UP000265080">
    <property type="component" value="Chromosome 10"/>
</dbReference>
<protein>
    <submittedName>
        <fullName evidence="2">Si:ch211-106h4.4</fullName>
    </submittedName>
</protein>
<dbReference type="SUPFAM" id="SSF49899">
    <property type="entry name" value="Concanavalin A-like lectins/glucanases"/>
    <property type="match status" value="3"/>
</dbReference>
<dbReference type="InterPro" id="IPR051560">
    <property type="entry name" value="MAM_domain-containing"/>
</dbReference>
<dbReference type="Ensembl" id="ENSAPET00000034692.1">
    <property type="protein sequence ID" value="ENSAPEP00000033810.1"/>
    <property type="gene ID" value="ENSAPEG00000024017.1"/>
</dbReference>
<sequence>MFGATVGSLTMFLQTWQKSGNQGDEWLLVQSHVTLQNVHQVILEATVGGEAGDIALDDISLVHGPCPASLCDFEEGSCNWQQQTTDDFDWLRHSGYTHNPNTGPDSDHTTNTPAGHYYYKGVCVQLWYHMYGEGMGTLNVYQQSEDGKEALIFSQTGDQGRLWRFAQASLLPRVQPYRFQIVVEGVKVGPTQKGDMAFDDVQLTDAQCPPHGFCDFENTMCSWSNLGGEVDQGDWLRGAGASPNPNTGPSVDHTTNSSHHYVYVDSSVGEWGDTFYLISDVLQPSTRGHCLTFWYHMYGDHVGTLKLYINDWIEAGNKGDKWQEASVHVKHEEAFWVIM</sequence>
<proteinExistence type="predicted"/>
<dbReference type="GeneTree" id="ENSGT00940000164732"/>
<organism evidence="2 3">
    <name type="scientific">Amphiprion percula</name>
    <name type="common">Orange clownfish</name>
    <name type="synonym">Lutjanus percula</name>
    <dbReference type="NCBI Taxonomy" id="161767"/>
    <lineage>
        <taxon>Eukaryota</taxon>
        <taxon>Metazoa</taxon>
        <taxon>Chordata</taxon>
        <taxon>Craniata</taxon>
        <taxon>Vertebrata</taxon>
        <taxon>Euteleostomi</taxon>
        <taxon>Actinopterygii</taxon>
        <taxon>Neopterygii</taxon>
        <taxon>Teleostei</taxon>
        <taxon>Neoteleostei</taxon>
        <taxon>Acanthomorphata</taxon>
        <taxon>Ovalentaria</taxon>
        <taxon>Pomacentridae</taxon>
        <taxon>Amphiprion</taxon>
    </lineage>
</organism>
<keyword evidence="3" id="KW-1185">Reference proteome</keyword>
<feature type="domain" description="MAM" evidence="1">
    <location>
        <begin position="16"/>
        <end position="68"/>
    </location>
</feature>
<name>A0A3P8U5K0_AMPPE</name>
<dbReference type="STRING" id="161767.ENSAPEP00000033810"/>
<dbReference type="InterPro" id="IPR000998">
    <property type="entry name" value="MAM_dom"/>
</dbReference>
<reference evidence="2 3" key="1">
    <citation type="submission" date="2018-03" db="EMBL/GenBank/DDBJ databases">
        <title>Finding Nemo's genes: A chromosome-scale reference assembly of the genome of the orange clownfish Amphiprion percula.</title>
        <authorList>
            <person name="Lehmann R."/>
        </authorList>
    </citation>
    <scope>NUCLEOTIDE SEQUENCE</scope>
</reference>
<dbReference type="SMART" id="SM00137">
    <property type="entry name" value="MAM"/>
    <property type="match status" value="2"/>
</dbReference>
<dbReference type="CDD" id="cd06263">
    <property type="entry name" value="MAM"/>
    <property type="match status" value="2"/>
</dbReference>
<evidence type="ECO:0000259" key="1">
    <source>
        <dbReference type="PROSITE" id="PS50060"/>
    </source>
</evidence>
<dbReference type="OMA" id="TMCSWSN"/>
<dbReference type="AlphaFoldDB" id="A0A3P8U5K0"/>